<dbReference type="Proteomes" id="UP000217790">
    <property type="component" value="Unassembled WGS sequence"/>
</dbReference>
<accession>A0A2H3D455</accession>
<keyword evidence="1" id="KW-1133">Transmembrane helix</keyword>
<dbReference type="AlphaFoldDB" id="A0A2H3D455"/>
<dbReference type="EMBL" id="KZ293686">
    <property type="protein sequence ID" value="PBK86182.1"/>
    <property type="molecule type" value="Genomic_DNA"/>
</dbReference>
<keyword evidence="3" id="KW-1185">Reference proteome</keyword>
<dbReference type="OrthoDB" id="10477937at2759"/>
<proteinExistence type="predicted"/>
<evidence type="ECO:0000256" key="1">
    <source>
        <dbReference type="SAM" id="Phobius"/>
    </source>
</evidence>
<sequence length="54" mass="6210">MKPMWMKSPKHAWWWCIVLLHLDYYGIFHSISNLAGDVLTISDDVSVTLAPPPQ</sequence>
<evidence type="ECO:0000313" key="2">
    <source>
        <dbReference type="EMBL" id="PBK86182.1"/>
    </source>
</evidence>
<evidence type="ECO:0000313" key="3">
    <source>
        <dbReference type="Proteomes" id="UP000217790"/>
    </source>
</evidence>
<keyword evidence="1" id="KW-0812">Transmembrane</keyword>
<protein>
    <submittedName>
        <fullName evidence="2">Uncharacterized protein</fullName>
    </submittedName>
</protein>
<name>A0A2H3D455_ARMGA</name>
<gene>
    <name evidence="2" type="ORF">ARMGADRAFT_1017596</name>
</gene>
<feature type="transmembrane region" description="Helical" evidence="1">
    <location>
        <begin position="12"/>
        <end position="31"/>
    </location>
</feature>
<reference evidence="3" key="1">
    <citation type="journal article" date="2017" name="Nat. Ecol. Evol.">
        <title>Genome expansion and lineage-specific genetic innovations in the forest pathogenic fungi Armillaria.</title>
        <authorList>
            <person name="Sipos G."/>
            <person name="Prasanna A.N."/>
            <person name="Walter M.C."/>
            <person name="O'Connor E."/>
            <person name="Balint B."/>
            <person name="Krizsan K."/>
            <person name="Kiss B."/>
            <person name="Hess J."/>
            <person name="Varga T."/>
            <person name="Slot J."/>
            <person name="Riley R."/>
            <person name="Boka B."/>
            <person name="Rigling D."/>
            <person name="Barry K."/>
            <person name="Lee J."/>
            <person name="Mihaltcheva S."/>
            <person name="LaButti K."/>
            <person name="Lipzen A."/>
            <person name="Waldron R."/>
            <person name="Moloney N.M."/>
            <person name="Sperisen C."/>
            <person name="Kredics L."/>
            <person name="Vagvoelgyi C."/>
            <person name="Patrignani A."/>
            <person name="Fitzpatrick D."/>
            <person name="Nagy I."/>
            <person name="Doyle S."/>
            <person name="Anderson J.B."/>
            <person name="Grigoriev I.V."/>
            <person name="Gueldener U."/>
            <person name="Muensterkoetter M."/>
            <person name="Nagy L.G."/>
        </authorList>
    </citation>
    <scope>NUCLEOTIDE SEQUENCE [LARGE SCALE GENOMIC DNA]</scope>
    <source>
        <strain evidence="3">Ar21-2</strain>
    </source>
</reference>
<dbReference type="InParanoid" id="A0A2H3D455"/>
<keyword evidence="1" id="KW-0472">Membrane</keyword>
<organism evidence="2 3">
    <name type="scientific">Armillaria gallica</name>
    <name type="common">Bulbous honey fungus</name>
    <name type="synonym">Armillaria bulbosa</name>
    <dbReference type="NCBI Taxonomy" id="47427"/>
    <lineage>
        <taxon>Eukaryota</taxon>
        <taxon>Fungi</taxon>
        <taxon>Dikarya</taxon>
        <taxon>Basidiomycota</taxon>
        <taxon>Agaricomycotina</taxon>
        <taxon>Agaricomycetes</taxon>
        <taxon>Agaricomycetidae</taxon>
        <taxon>Agaricales</taxon>
        <taxon>Marasmiineae</taxon>
        <taxon>Physalacriaceae</taxon>
        <taxon>Armillaria</taxon>
    </lineage>
</organism>